<reference evidence="1" key="2">
    <citation type="submission" date="2020-11" db="EMBL/GenBank/DDBJ databases">
        <authorList>
            <person name="McCartney M.A."/>
            <person name="Auch B."/>
            <person name="Kono T."/>
            <person name="Mallez S."/>
            <person name="Becker A."/>
            <person name="Gohl D.M."/>
            <person name="Silverstein K.A.T."/>
            <person name="Koren S."/>
            <person name="Bechman K.B."/>
            <person name="Herman A."/>
            <person name="Abrahante J.E."/>
            <person name="Garbe J."/>
        </authorList>
    </citation>
    <scope>NUCLEOTIDE SEQUENCE</scope>
    <source>
        <strain evidence="1">Duluth1</strain>
        <tissue evidence="1">Whole animal</tissue>
    </source>
</reference>
<sequence>MGRLGLARIDLDRLELTLVDLGRLGSTWVVLTYINVSAECPMDALCKEDNRSVLYKRQKIEA</sequence>
<dbReference type="EMBL" id="JAIWYP010000001">
    <property type="protein sequence ID" value="KAH3880536.1"/>
    <property type="molecule type" value="Genomic_DNA"/>
</dbReference>
<gene>
    <name evidence="1" type="ORF">DPMN_004452</name>
</gene>
<keyword evidence="2" id="KW-1185">Reference proteome</keyword>
<evidence type="ECO:0000313" key="1">
    <source>
        <dbReference type="EMBL" id="KAH3880536.1"/>
    </source>
</evidence>
<dbReference type="AlphaFoldDB" id="A0A9D4MQC8"/>
<comment type="caution">
    <text evidence="1">The sequence shown here is derived from an EMBL/GenBank/DDBJ whole genome shotgun (WGS) entry which is preliminary data.</text>
</comment>
<protein>
    <submittedName>
        <fullName evidence="1">Uncharacterized protein</fullName>
    </submittedName>
</protein>
<dbReference type="Proteomes" id="UP000828390">
    <property type="component" value="Unassembled WGS sequence"/>
</dbReference>
<reference evidence="1" key="1">
    <citation type="journal article" date="2019" name="bioRxiv">
        <title>The Genome of the Zebra Mussel, Dreissena polymorpha: A Resource for Invasive Species Research.</title>
        <authorList>
            <person name="McCartney M.A."/>
            <person name="Auch B."/>
            <person name="Kono T."/>
            <person name="Mallez S."/>
            <person name="Zhang Y."/>
            <person name="Obille A."/>
            <person name="Becker A."/>
            <person name="Abrahante J.E."/>
            <person name="Garbe J."/>
            <person name="Badalamenti J.P."/>
            <person name="Herman A."/>
            <person name="Mangelson H."/>
            <person name="Liachko I."/>
            <person name="Sullivan S."/>
            <person name="Sone E.D."/>
            <person name="Koren S."/>
            <person name="Silverstein K.A.T."/>
            <person name="Beckman K.B."/>
            <person name="Gohl D.M."/>
        </authorList>
    </citation>
    <scope>NUCLEOTIDE SEQUENCE</scope>
    <source>
        <strain evidence="1">Duluth1</strain>
        <tissue evidence="1">Whole animal</tissue>
    </source>
</reference>
<organism evidence="1 2">
    <name type="scientific">Dreissena polymorpha</name>
    <name type="common">Zebra mussel</name>
    <name type="synonym">Mytilus polymorpha</name>
    <dbReference type="NCBI Taxonomy" id="45954"/>
    <lineage>
        <taxon>Eukaryota</taxon>
        <taxon>Metazoa</taxon>
        <taxon>Spiralia</taxon>
        <taxon>Lophotrochozoa</taxon>
        <taxon>Mollusca</taxon>
        <taxon>Bivalvia</taxon>
        <taxon>Autobranchia</taxon>
        <taxon>Heteroconchia</taxon>
        <taxon>Euheterodonta</taxon>
        <taxon>Imparidentia</taxon>
        <taxon>Neoheterodontei</taxon>
        <taxon>Myida</taxon>
        <taxon>Dreissenoidea</taxon>
        <taxon>Dreissenidae</taxon>
        <taxon>Dreissena</taxon>
    </lineage>
</organism>
<accession>A0A9D4MQC8</accession>
<name>A0A9D4MQC8_DREPO</name>
<evidence type="ECO:0000313" key="2">
    <source>
        <dbReference type="Proteomes" id="UP000828390"/>
    </source>
</evidence>
<proteinExistence type="predicted"/>